<organism evidence="1">
    <name type="scientific">marine sediment metagenome</name>
    <dbReference type="NCBI Taxonomy" id="412755"/>
    <lineage>
        <taxon>unclassified sequences</taxon>
        <taxon>metagenomes</taxon>
        <taxon>ecological metagenomes</taxon>
    </lineage>
</organism>
<evidence type="ECO:0000313" key="1">
    <source>
        <dbReference type="EMBL" id="GAG73391.1"/>
    </source>
</evidence>
<accession>X1BMQ2</accession>
<protein>
    <submittedName>
        <fullName evidence="1">Uncharacterized protein</fullName>
    </submittedName>
</protein>
<comment type="caution">
    <text evidence="1">The sequence shown here is derived from an EMBL/GenBank/DDBJ whole genome shotgun (WGS) entry which is preliminary data.</text>
</comment>
<reference evidence="1" key="1">
    <citation type="journal article" date="2014" name="Front. Microbiol.">
        <title>High frequency of phylogenetically diverse reductive dehalogenase-homologous genes in deep subseafloor sedimentary metagenomes.</title>
        <authorList>
            <person name="Kawai M."/>
            <person name="Futagami T."/>
            <person name="Toyoda A."/>
            <person name="Takaki Y."/>
            <person name="Nishi S."/>
            <person name="Hori S."/>
            <person name="Arai W."/>
            <person name="Tsubouchi T."/>
            <person name="Morono Y."/>
            <person name="Uchiyama I."/>
            <person name="Ito T."/>
            <person name="Fujiyama A."/>
            <person name="Inagaki F."/>
            <person name="Takami H."/>
        </authorList>
    </citation>
    <scope>NUCLEOTIDE SEQUENCE</scope>
    <source>
        <strain evidence="1">Expedition CK06-06</strain>
    </source>
</reference>
<proteinExistence type="predicted"/>
<sequence>RLSLLIFAKLINNFKKVAIYIEVDILFSYL</sequence>
<name>X1BMQ2_9ZZZZ</name>
<feature type="non-terminal residue" evidence="1">
    <location>
        <position position="1"/>
    </location>
</feature>
<dbReference type="EMBL" id="BART01000541">
    <property type="protein sequence ID" value="GAG73391.1"/>
    <property type="molecule type" value="Genomic_DNA"/>
</dbReference>
<gene>
    <name evidence="1" type="ORF">S01H4_02476</name>
</gene>
<dbReference type="AlphaFoldDB" id="X1BMQ2"/>